<accession>A0A645J0M8</accession>
<dbReference type="EMBL" id="VSSQ01128538">
    <property type="protein sequence ID" value="MPN57238.1"/>
    <property type="molecule type" value="Genomic_DNA"/>
</dbReference>
<comment type="caution">
    <text evidence="1">The sequence shown here is derived from an EMBL/GenBank/DDBJ whole genome shotgun (WGS) entry which is preliminary data.</text>
</comment>
<reference evidence="1" key="1">
    <citation type="submission" date="2019-08" db="EMBL/GenBank/DDBJ databases">
        <authorList>
            <person name="Kucharzyk K."/>
            <person name="Murdoch R.W."/>
            <person name="Higgins S."/>
            <person name="Loffler F."/>
        </authorList>
    </citation>
    <scope>NUCLEOTIDE SEQUENCE</scope>
</reference>
<evidence type="ECO:0000313" key="1">
    <source>
        <dbReference type="EMBL" id="MPN57238.1"/>
    </source>
</evidence>
<name>A0A645J0M8_9ZZZZ</name>
<sequence>MEQDGNYVDNHKAYVQSWIQAIKEKPDTLIKAIREAEKTANYLEYNADLMNEKEYQETLNNSIEVDNKNIQSVGKDLSGRKSLADIKNKIDEHKQGNTYSKANIKKEYREQR</sequence>
<protein>
    <submittedName>
        <fullName evidence="1">Uncharacterized protein</fullName>
    </submittedName>
</protein>
<organism evidence="1">
    <name type="scientific">bioreactor metagenome</name>
    <dbReference type="NCBI Taxonomy" id="1076179"/>
    <lineage>
        <taxon>unclassified sequences</taxon>
        <taxon>metagenomes</taxon>
        <taxon>ecological metagenomes</taxon>
    </lineage>
</organism>
<gene>
    <name evidence="1" type="ORF">SDC9_204932</name>
</gene>
<proteinExistence type="predicted"/>
<dbReference type="AlphaFoldDB" id="A0A645J0M8"/>